<evidence type="ECO:0000313" key="3">
    <source>
        <dbReference type="EMBL" id="CAH9141879.1"/>
    </source>
</evidence>
<proteinExistence type="predicted"/>
<accession>A0AAV0G1P1</accession>
<protein>
    <recommendedName>
        <fullName evidence="2">Transposase (putative) gypsy type domain-containing protein</fullName>
    </recommendedName>
</protein>
<name>A0AAV0G1P1_9ASTE</name>
<evidence type="ECO:0000256" key="1">
    <source>
        <dbReference type="SAM" id="MobiDB-lite"/>
    </source>
</evidence>
<dbReference type="Pfam" id="PF04195">
    <property type="entry name" value="Transposase_28"/>
    <property type="match status" value="1"/>
</dbReference>
<comment type="caution">
    <text evidence="3">The sequence shown here is derived from an EMBL/GenBank/DDBJ whole genome shotgun (WGS) entry which is preliminary data.</text>
</comment>
<dbReference type="AlphaFoldDB" id="A0AAV0G1P1"/>
<dbReference type="EMBL" id="CAMAPF010001034">
    <property type="protein sequence ID" value="CAH9141879.1"/>
    <property type="molecule type" value="Genomic_DNA"/>
</dbReference>
<evidence type="ECO:0000259" key="2">
    <source>
        <dbReference type="Pfam" id="PF04195"/>
    </source>
</evidence>
<feature type="domain" description="Transposase (putative) gypsy type" evidence="2">
    <location>
        <begin position="114"/>
        <end position="179"/>
    </location>
</feature>
<organism evidence="3 4">
    <name type="scientific">Cuscuta epithymum</name>
    <dbReference type="NCBI Taxonomy" id="186058"/>
    <lineage>
        <taxon>Eukaryota</taxon>
        <taxon>Viridiplantae</taxon>
        <taxon>Streptophyta</taxon>
        <taxon>Embryophyta</taxon>
        <taxon>Tracheophyta</taxon>
        <taxon>Spermatophyta</taxon>
        <taxon>Magnoliopsida</taxon>
        <taxon>eudicotyledons</taxon>
        <taxon>Gunneridae</taxon>
        <taxon>Pentapetalae</taxon>
        <taxon>asterids</taxon>
        <taxon>lamiids</taxon>
        <taxon>Solanales</taxon>
        <taxon>Convolvulaceae</taxon>
        <taxon>Cuscuteae</taxon>
        <taxon>Cuscuta</taxon>
        <taxon>Cuscuta subgen. Cuscuta</taxon>
    </lineage>
</organism>
<evidence type="ECO:0000313" key="4">
    <source>
        <dbReference type="Proteomes" id="UP001152523"/>
    </source>
</evidence>
<dbReference type="InterPro" id="IPR007321">
    <property type="entry name" value="Transposase_28"/>
</dbReference>
<feature type="compositionally biased region" description="Low complexity" evidence="1">
    <location>
        <begin position="17"/>
        <end position="30"/>
    </location>
</feature>
<feature type="compositionally biased region" description="Polar residues" evidence="1">
    <location>
        <begin position="31"/>
        <end position="40"/>
    </location>
</feature>
<reference evidence="3" key="1">
    <citation type="submission" date="2022-07" db="EMBL/GenBank/DDBJ databases">
        <authorList>
            <person name="Macas J."/>
            <person name="Novak P."/>
            <person name="Neumann P."/>
        </authorList>
    </citation>
    <scope>NUCLEOTIDE SEQUENCE</scope>
</reference>
<keyword evidence="4" id="KW-1185">Reference proteome</keyword>
<feature type="region of interest" description="Disordered" evidence="1">
    <location>
        <begin position="278"/>
        <end position="325"/>
    </location>
</feature>
<gene>
    <name evidence="3" type="ORF">CEPIT_LOCUS39473</name>
</gene>
<feature type="compositionally biased region" description="Basic residues" evidence="1">
    <location>
        <begin position="1"/>
        <end position="12"/>
    </location>
</feature>
<feature type="region of interest" description="Disordered" evidence="1">
    <location>
        <begin position="1"/>
        <end position="40"/>
    </location>
</feature>
<sequence>MAPLIRRSRGKAHPKDQGTSAQSSASNGSSPLVQPEQSLINDGCQSGDDLAIYERGMPERPPRHSLNFHCIRKQRQRLPADAEQTLRLLLPPPRQFYAGFIKHPMMHRSGCVLVHMDALIAGLRFPLHPFVVEFLRRVSVLPAQCVPSTYRILSGFIVWCHEMGIAPNVDLFLHCYSIQPYWTTGYLRLVARPGRALFTDNPSPSEKWEERFIFVHVGLPLPFPDRWNTYPAQDRAPVLDAALLCQYDRFYRMSPRNVRSILTPSKMQSAGIGVILPASTKRPVPTPSSTVPADKGKGKDTRQGFFSGLGSGPVNKRPRTESSGQLVPIDHVIDLTDLNLAAMHVASSS</sequence>
<feature type="non-terminal residue" evidence="3">
    <location>
        <position position="349"/>
    </location>
</feature>
<dbReference type="Proteomes" id="UP001152523">
    <property type="component" value="Unassembled WGS sequence"/>
</dbReference>